<gene>
    <name evidence="2" type="ORF">Hesp013</name>
</gene>
<dbReference type="RefSeq" id="YP_008378229.1">
    <property type="nucleotide sequence ID" value="NC_021923.1"/>
</dbReference>
<dbReference type="EMBL" id="KF158713">
    <property type="protein sequence ID" value="AGR56765.1"/>
    <property type="molecule type" value="Genomic_DNA"/>
</dbReference>
<dbReference type="OrthoDB" id="24819at10239"/>
<feature type="domain" description="Chitin-binding type-2" evidence="1">
    <location>
        <begin position="29"/>
        <end position="84"/>
    </location>
</feature>
<accession>S5N343</accession>
<evidence type="ECO:0000313" key="2">
    <source>
        <dbReference type="EMBL" id="AGR56765.1"/>
    </source>
</evidence>
<evidence type="ECO:0000313" key="3">
    <source>
        <dbReference type="Proteomes" id="UP000203768"/>
    </source>
</evidence>
<evidence type="ECO:0000259" key="1">
    <source>
        <dbReference type="PROSITE" id="PS50940"/>
    </source>
</evidence>
<sequence length="92" mass="11110">MWLLLVLFIIIKLIVFHKMQRMHEDLHHYKICPKGYHGLVPDPFECNAYYMCPNTLHFYCPPNKQFDLNMYRCIDLDYEDGCVKTLEKNLLL</sequence>
<organism evidence="2 3">
    <name type="scientific">Hemileuca sp. nucleopolyhedrovirus</name>
    <dbReference type="NCBI Taxonomy" id="1367203"/>
    <lineage>
        <taxon>Viruses</taxon>
        <taxon>Viruses incertae sedis</taxon>
        <taxon>Naldaviricetes</taxon>
        <taxon>Lefavirales</taxon>
        <taxon>Baculoviridae</taxon>
        <taxon>Alphabaculovirus</taxon>
        <taxon>Alphabaculovirus heleucae</taxon>
        <taxon>Hemileuca species nucleopolyhedrovirus</taxon>
    </lineage>
</organism>
<dbReference type="KEGG" id="vg:16489415"/>
<dbReference type="SUPFAM" id="SSF57625">
    <property type="entry name" value="Invertebrate chitin-binding proteins"/>
    <property type="match status" value="1"/>
</dbReference>
<dbReference type="SMART" id="SM00494">
    <property type="entry name" value="ChtBD2"/>
    <property type="match status" value="1"/>
</dbReference>
<dbReference type="PROSITE" id="PS50940">
    <property type="entry name" value="CHIT_BIND_II"/>
    <property type="match status" value="1"/>
</dbReference>
<dbReference type="InterPro" id="IPR002557">
    <property type="entry name" value="Chitin-bd_dom"/>
</dbReference>
<dbReference type="GeneID" id="16489415"/>
<protein>
    <submittedName>
        <fullName evidence="2">Chitin binding domain protein</fullName>
    </submittedName>
</protein>
<dbReference type="GO" id="GO:0005576">
    <property type="term" value="C:extracellular region"/>
    <property type="evidence" value="ECO:0007669"/>
    <property type="project" value="InterPro"/>
</dbReference>
<dbReference type="InterPro" id="IPR036508">
    <property type="entry name" value="Chitin-bd_dom_sf"/>
</dbReference>
<keyword evidence="3" id="KW-1185">Reference proteome</keyword>
<proteinExistence type="predicted"/>
<reference evidence="2 3" key="1">
    <citation type="journal article" date="2013" name="Virus Genes">
        <title>The genome of a baculovirus isolated from Hemileuca sp. encodes a serpin ortholog.</title>
        <authorList>
            <person name="Rohrmann G.F."/>
            <person name="Erlandson M.A."/>
            <person name="Theilmann D.A."/>
        </authorList>
    </citation>
    <scope>NUCLEOTIDE SEQUENCE [LARGE SCALE GENOMIC DNA]</scope>
</reference>
<dbReference type="GO" id="GO:0008061">
    <property type="term" value="F:chitin binding"/>
    <property type="evidence" value="ECO:0007669"/>
    <property type="project" value="InterPro"/>
</dbReference>
<dbReference type="Proteomes" id="UP000203768">
    <property type="component" value="Segment"/>
</dbReference>
<name>S5N343_9ABAC</name>